<gene>
    <name evidence="1" type="ORF">SAMN05192585_1394</name>
</gene>
<keyword evidence="2" id="KW-1185">Reference proteome</keyword>
<dbReference type="Pfam" id="PF00106">
    <property type="entry name" value="adh_short"/>
    <property type="match status" value="1"/>
</dbReference>
<dbReference type="EMBL" id="FNID01000039">
    <property type="protein sequence ID" value="SDN91575.1"/>
    <property type="molecule type" value="Genomic_DNA"/>
</dbReference>
<dbReference type="InterPro" id="IPR036291">
    <property type="entry name" value="NAD(P)-bd_dom_sf"/>
</dbReference>
<sequence>MKSLAGKVAVVTGASRGIGKGAALGLASCGATVYITGRTENDEGLPEFQKGTTIHKTAEEANRLGGTGIAHRCDFSRDEDIKALFERVQREQGRLDILVNNAWAGANHVMNEYFWGTPFWKQPISLLDDFYTVGLRSGYLCSQYAAALMAGQRSGLIANISFYCARQYFINPVHGIIKAAVDKMSADTAHELKEYGVKVFSLYPGSVATEGMREIAKYNASIKVNEMETPQFVGLCVAALASDDSAIERSGRVLLTAEVAQQYGFTDVDGKQPAALKIE</sequence>
<dbReference type="STRING" id="258515.SAMN05192585_1394"/>
<dbReference type="SUPFAM" id="SSF51735">
    <property type="entry name" value="NAD(P)-binding Rossmann-fold domains"/>
    <property type="match status" value="1"/>
</dbReference>
<dbReference type="RefSeq" id="WP_162840430.1">
    <property type="nucleotide sequence ID" value="NZ_FNID01000039.1"/>
</dbReference>
<evidence type="ECO:0000313" key="1">
    <source>
        <dbReference type="EMBL" id="SDN91575.1"/>
    </source>
</evidence>
<dbReference type="Gene3D" id="3.40.50.720">
    <property type="entry name" value="NAD(P)-binding Rossmann-like Domain"/>
    <property type="match status" value="1"/>
</dbReference>
<dbReference type="PANTHER" id="PTHR44147:SF2">
    <property type="entry name" value="DEHYDROGENASE_REDUCTASE SDR FAMILY MEMBER 1"/>
    <property type="match status" value="1"/>
</dbReference>
<dbReference type="PANTHER" id="PTHR44147">
    <property type="entry name" value="DEHYDROGENASE/REDUCTASE SDR FAMILY MEMBER 1"/>
    <property type="match status" value="1"/>
</dbReference>
<dbReference type="Proteomes" id="UP000199182">
    <property type="component" value="Unassembled WGS sequence"/>
</dbReference>
<proteinExistence type="predicted"/>
<reference evidence="1 2" key="1">
    <citation type="submission" date="2016-10" db="EMBL/GenBank/DDBJ databases">
        <authorList>
            <person name="de Groot N.N."/>
        </authorList>
    </citation>
    <scope>NUCLEOTIDE SEQUENCE [LARGE SCALE GENOMIC DNA]</scope>
    <source>
        <strain evidence="1 2">CGMCC 1.5012</strain>
    </source>
</reference>
<protein>
    <submittedName>
        <fullName evidence="1">Dehydrogenase/reductase SDR family member 1</fullName>
    </submittedName>
</protein>
<evidence type="ECO:0000313" key="2">
    <source>
        <dbReference type="Proteomes" id="UP000199182"/>
    </source>
</evidence>
<organism evidence="1 2">
    <name type="scientific">Acetanaerobacterium elongatum</name>
    <dbReference type="NCBI Taxonomy" id="258515"/>
    <lineage>
        <taxon>Bacteria</taxon>
        <taxon>Bacillati</taxon>
        <taxon>Bacillota</taxon>
        <taxon>Clostridia</taxon>
        <taxon>Eubacteriales</taxon>
        <taxon>Oscillospiraceae</taxon>
        <taxon>Acetanaerobacterium</taxon>
    </lineage>
</organism>
<name>A0A1H0FAB5_9FIRM</name>
<dbReference type="PRINTS" id="PR00081">
    <property type="entry name" value="GDHRDH"/>
</dbReference>
<accession>A0A1H0FAB5</accession>
<dbReference type="InterPro" id="IPR002347">
    <property type="entry name" value="SDR_fam"/>
</dbReference>
<dbReference type="AlphaFoldDB" id="A0A1H0FAB5"/>